<feature type="binding site" evidence="11">
    <location>
        <begin position="250"/>
        <end position="252"/>
    </location>
    <ligand>
        <name>acetyl-CoA</name>
        <dbReference type="ChEBI" id="CHEBI:57288"/>
    </ligand>
</feature>
<feature type="binding site" evidence="11">
    <location>
        <position position="288"/>
    </location>
    <ligand>
        <name>acetyl-CoA</name>
        <dbReference type="ChEBI" id="CHEBI:57288"/>
    </ligand>
</feature>
<feature type="region of interest" description="Disordered" evidence="13">
    <location>
        <begin position="457"/>
        <end position="504"/>
    </location>
</feature>
<dbReference type="GO" id="GO:0000781">
    <property type="term" value="C:chromosome, telomeric region"/>
    <property type="evidence" value="ECO:0007669"/>
    <property type="project" value="GOC"/>
</dbReference>
<evidence type="ECO:0000313" key="15">
    <source>
        <dbReference type="EMBL" id="KAK4141655.1"/>
    </source>
</evidence>
<feature type="region of interest" description="Interaction with histone H4 N-terminus" evidence="11">
    <location>
        <begin position="208"/>
        <end position="210"/>
    </location>
</feature>
<evidence type="ECO:0000256" key="8">
    <source>
        <dbReference type="ARBA" id="ARBA00048017"/>
    </source>
</evidence>
<evidence type="ECO:0000256" key="1">
    <source>
        <dbReference type="ARBA" id="ARBA00004123"/>
    </source>
</evidence>
<organism evidence="15 16">
    <name type="scientific">Dichotomopilus funicola</name>
    <dbReference type="NCBI Taxonomy" id="1934379"/>
    <lineage>
        <taxon>Eukaryota</taxon>
        <taxon>Fungi</taxon>
        <taxon>Dikarya</taxon>
        <taxon>Ascomycota</taxon>
        <taxon>Pezizomycotina</taxon>
        <taxon>Sordariomycetes</taxon>
        <taxon>Sordariomycetidae</taxon>
        <taxon>Sordariales</taxon>
        <taxon>Chaetomiaceae</taxon>
        <taxon>Dichotomopilus</taxon>
    </lineage>
</organism>
<evidence type="ECO:0000256" key="7">
    <source>
        <dbReference type="ARBA" id="ARBA00023315"/>
    </source>
</evidence>
<comment type="caution">
    <text evidence="15">The sequence shown here is derived from an EMBL/GenBank/DDBJ whole genome shotgun (WGS) entry which is preliminary data.</text>
</comment>
<dbReference type="GO" id="GO:0005634">
    <property type="term" value="C:nucleus"/>
    <property type="evidence" value="ECO:0007669"/>
    <property type="project" value="UniProtKB-SubCell"/>
</dbReference>
<dbReference type="GO" id="GO:0004402">
    <property type="term" value="F:histone acetyltransferase activity"/>
    <property type="evidence" value="ECO:0007669"/>
    <property type="project" value="UniProtKB-UniRule"/>
</dbReference>
<proteinExistence type="inferred from homology"/>
<dbReference type="Pfam" id="PF21184">
    <property type="entry name" value="HAT1_C_fung"/>
    <property type="match status" value="1"/>
</dbReference>
<reference evidence="15" key="1">
    <citation type="journal article" date="2023" name="Mol. Phylogenet. Evol.">
        <title>Genome-scale phylogeny and comparative genomics of the fungal order Sordariales.</title>
        <authorList>
            <person name="Hensen N."/>
            <person name="Bonometti L."/>
            <person name="Westerberg I."/>
            <person name="Brannstrom I.O."/>
            <person name="Guillou S."/>
            <person name="Cros-Aarteil S."/>
            <person name="Calhoun S."/>
            <person name="Haridas S."/>
            <person name="Kuo A."/>
            <person name="Mondo S."/>
            <person name="Pangilinan J."/>
            <person name="Riley R."/>
            <person name="LaButti K."/>
            <person name="Andreopoulos B."/>
            <person name="Lipzen A."/>
            <person name="Chen C."/>
            <person name="Yan M."/>
            <person name="Daum C."/>
            <person name="Ng V."/>
            <person name="Clum A."/>
            <person name="Steindorff A."/>
            <person name="Ohm R.A."/>
            <person name="Martin F."/>
            <person name="Silar P."/>
            <person name="Natvig D.O."/>
            <person name="Lalanne C."/>
            <person name="Gautier V."/>
            <person name="Ament-Velasquez S.L."/>
            <person name="Kruys A."/>
            <person name="Hutchinson M.I."/>
            <person name="Powell A.J."/>
            <person name="Barry K."/>
            <person name="Miller A.N."/>
            <person name="Grigoriev I.V."/>
            <person name="Debuchy R."/>
            <person name="Gladieux P."/>
            <person name="Hiltunen Thoren M."/>
            <person name="Johannesson H."/>
        </authorList>
    </citation>
    <scope>NUCLEOTIDE SEQUENCE</scope>
    <source>
        <strain evidence="15">CBS 141.50</strain>
    </source>
</reference>
<dbReference type="Gene3D" id="3.90.360.10">
    <property type="entry name" value="Histone acetyl transferase 1 (HAT1), N-terminal domain"/>
    <property type="match status" value="1"/>
</dbReference>
<dbReference type="RefSeq" id="XP_062635026.1">
    <property type="nucleotide sequence ID" value="XM_062781513.1"/>
</dbReference>
<name>A0AAN6UYZ5_9PEZI</name>
<dbReference type="GO" id="GO:0031509">
    <property type="term" value="P:subtelomeric heterochromatin formation"/>
    <property type="evidence" value="ECO:0007669"/>
    <property type="project" value="InterPro"/>
</dbReference>
<protein>
    <recommendedName>
        <fullName evidence="4 9">Histone acetyltransferase type B catalytic subunit</fullName>
        <ecNumber evidence="3 9">2.3.1.48</ecNumber>
    </recommendedName>
</protein>
<dbReference type="Proteomes" id="UP001302676">
    <property type="component" value="Unassembled WGS sequence"/>
</dbReference>
<dbReference type="InterPro" id="IPR019467">
    <property type="entry name" value="Hat1_N"/>
</dbReference>
<evidence type="ECO:0000313" key="16">
    <source>
        <dbReference type="Proteomes" id="UP001302676"/>
    </source>
</evidence>
<dbReference type="EC" id="2.3.1.48" evidence="3 9"/>
<dbReference type="PANTHER" id="PTHR12046">
    <property type="entry name" value="HISTONE ACETYLTRANSFERASE TYPE B CATALYTIC SUBUNIT"/>
    <property type="match status" value="1"/>
</dbReference>
<dbReference type="SUPFAM" id="SSF55729">
    <property type="entry name" value="Acyl-CoA N-acyltransferases (Nat)"/>
    <property type="match status" value="1"/>
</dbReference>
<comment type="catalytic activity">
    <reaction evidence="8 9">
        <text>L-lysyl-[protein] + acetyl-CoA = N(6)-acetyl-L-lysyl-[protein] + CoA + H(+)</text>
        <dbReference type="Rhea" id="RHEA:45948"/>
        <dbReference type="Rhea" id="RHEA-COMP:9752"/>
        <dbReference type="Rhea" id="RHEA-COMP:10731"/>
        <dbReference type="ChEBI" id="CHEBI:15378"/>
        <dbReference type="ChEBI" id="CHEBI:29969"/>
        <dbReference type="ChEBI" id="CHEBI:57287"/>
        <dbReference type="ChEBI" id="CHEBI:57288"/>
        <dbReference type="ChEBI" id="CHEBI:61930"/>
        <dbReference type="EC" id="2.3.1.48"/>
    </reaction>
</comment>
<comment type="subunit">
    <text evidence="9">Component of the HAT-B complex composed of at least HAT1 and HAT2. The HAT-B complex binds to histone H4 tail.</text>
</comment>
<dbReference type="InterPro" id="IPR016181">
    <property type="entry name" value="Acyl_CoA_acyltransferase"/>
</dbReference>
<feature type="compositionally biased region" description="Polar residues" evidence="13">
    <location>
        <begin position="466"/>
        <end position="478"/>
    </location>
</feature>
<comment type="function">
    <text evidence="9">Catalytic component of the histone acetylase B (HAT-B) complex. Has intrinsic substrate specificity that modifies lysine in recognition sequence GXGKXG. Involved in DNA double-strand break repair.</text>
</comment>
<reference evidence="15" key="2">
    <citation type="submission" date="2023-05" db="EMBL/GenBank/DDBJ databases">
        <authorList>
            <consortium name="Lawrence Berkeley National Laboratory"/>
            <person name="Steindorff A."/>
            <person name="Hensen N."/>
            <person name="Bonometti L."/>
            <person name="Westerberg I."/>
            <person name="Brannstrom I.O."/>
            <person name="Guillou S."/>
            <person name="Cros-Aarteil S."/>
            <person name="Calhoun S."/>
            <person name="Haridas S."/>
            <person name="Kuo A."/>
            <person name="Mondo S."/>
            <person name="Pangilinan J."/>
            <person name="Riley R."/>
            <person name="Labutti K."/>
            <person name="Andreopoulos B."/>
            <person name="Lipzen A."/>
            <person name="Chen C."/>
            <person name="Yanf M."/>
            <person name="Daum C."/>
            <person name="Ng V."/>
            <person name="Clum A."/>
            <person name="Ohm R."/>
            <person name="Martin F."/>
            <person name="Silar P."/>
            <person name="Natvig D."/>
            <person name="Lalanne C."/>
            <person name="Gautier V."/>
            <person name="Ament-Velasquez S.L."/>
            <person name="Kruys A."/>
            <person name="Hutchinson M.I."/>
            <person name="Powell A.J."/>
            <person name="Barry K."/>
            <person name="Miller A.N."/>
            <person name="Grigoriev I.V."/>
            <person name="Debuchy R."/>
            <person name="Gladieux P."/>
            <person name="Thoren M.H."/>
            <person name="Johannesson H."/>
        </authorList>
    </citation>
    <scope>NUCLEOTIDE SEQUENCE</scope>
    <source>
        <strain evidence="15">CBS 141.50</strain>
    </source>
</reference>
<evidence type="ECO:0000256" key="5">
    <source>
        <dbReference type="ARBA" id="ARBA00022679"/>
    </source>
</evidence>
<dbReference type="GO" id="GO:0005737">
    <property type="term" value="C:cytoplasm"/>
    <property type="evidence" value="ECO:0007669"/>
    <property type="project" value="UniProtKB-SubCell"/>
</dbReference>
<keyword evidence="9" id="KW-0963">Cytoplasm</keyword>
<dbReference type="Pfam" id="PF10394">
    <property type="entry name" value="Hat1_N"/>
    <property type="match status" value="1"/>
</dbReference>
<dbReference type="AlphaFoldDB" id="A0AAN6UYZ5"/>
<feature type="site" description="Interaction with histone H4 N-terminus" evidence="12">
    <location>
        <position position="179"/>
    </location>
</feature>
<evidence type="ECO:0000256" key="13">
    <source>
        <dbReference type="SAM" id="MobiDB-lite"/>
    </source>
</evidence>
<sequence>MSSDDNWSQPADEALSLSLVSPSATGLKTIGHSFNPKHTYQLFGEEQEIFGYRNLEIDIRYHASDMRPNVSIKYSKKFTAVGDTQAADLDGILREVLPDVAFQKKSDFETAIKSARKDWTPPGTLATSFTSHGNTFEIWKGNLADVAVKQLVTRIQTLVPFFIEGGTPIDVEDPDADRWTVFFLYQKQESASDDSGNPYIFAGYSTVYRFFHFRPLTPPQSPTESDIEKATLAQDFDLSELPCRSRISQFLIIPLFKSKGLGSKLYSHIFQEYINHPQTVEITVEDPNEAFDDLRDIADLHYLRTLPEFLALRINTDITIPEAGAAPNNIVDKDAAEAVRIKAKIAPRQFARVLEMHLLSTQPASLRESFAQLAEASTAESKASSSATAAGKPERATAAQLHEFRLWRLMLKKRVYKHNRDALGEFEIPERIVKLTDAVDNVKFDYERLLDRAERQLEEEKEAVGSASTSKANGSSAAVNGKRKAVDEAEGSATLSKKARFEDA</sequence>
<evidence type="ECO:0000256" key="4">
    <source>
        <dbReference type="ARBA" id="ARBA00021268"/>
    </source>
</evidence>
<dbReference type="EMBL" id="MU853608">
    <property type="protein sequence ID" value="KAK4141655.1"/>
    <property type="molecule type" value="Genomic_DNA"/>
</dbReference>
<dbReference type="FunFam" id="1.10.10.390:FF:000004">
    <property type="entry name" value="Histone acetyltransferase type B catalytic subunit"/>
    <property type="match status" value="1"/>
</dbReference>
<gene>
    <name evidence="15" type="ORF">C8A04DRAFT_30768</name>
</gene>
<comment type="subcellular location">
    <subcellularLocation>
        <location evidence="9">Cytoplasm</location>
    </subcellularLocation>
    <subcellularLocation>
        <location evidence="1 9">Nucleus</location>
    </subcellularLocation>
</comment>
<dbReference type="GO" id="GO:0042393">
    <property type="term" value="F:histone binding"/>
    <property type="evidence" value="ECO:0007669"/>
    <property type="project" value="InterPro"/>
</dbReference>
<feature type="active site" description="Proton donor/acceptor" evidence="10">
    <location>
        <position position="285"/>
    </location>
</feature>
<feature type="domain" description="Histone acetyl transferase HAT1 N-terminal" evidence="14">
    <location>
        <begin position="7"/>
        <end position="164"/>
    </location>
</feature>
<evidence type="ECO:0000259" key="14">
    <source>
        <dbReference type="Pfam" id="PF10394"/>
    </source>
</evidence>
<keyword evidence="5 9" id="KW-0808">Transferase</keyword>
<accession>A0AAN6UYZ5</accession>
<evidence type="ECO:0000256" key="3">
    <source>
        <dbReference type="ARBA" id="ARBA00013184"/>
    </source>
</evidence>
<evidence type="ECO:0000256" key="6">
    <source>
        <dbReference type="ARBA" id="ARBA00023242"/>
    </source>
</evidence>
<evidence type="ECO:0000256" key="12">
    <source>
        <dbReference type="PIRSR" id="PIRSR038084-3"/>
    </source>
</evidence>
<evidence type="ECO:0000256" key="9">
    <source>
        <dbReference type="PIRNR" id="PIRNR038084"/>
    </source>
</evidence>
<keyword evidence="16" id="KW-1185">Reference proteome</keyword>
<evidence type="ECO:0000256" key="11">
    <source>
        <dbReference type="PIRSR" id="PIRSR038084-2"/>
    </source>
</evidence>
<keyword evidence="7 9" id="KW-0012">Acyltransferase</keyword>
<evidence type="ECO:0000256" key="10">
    <source>
        <dbReference type="PIRSR" id="PIRSR038084-1"/>
    </source>
</evidence>
<dbReference type="Gene3D" id="1.10.10.390">
    <property type="match status" value="1"/>
</dbReference>
<dbReference type="InterPro" id="IPR017380">
    <property type="entry name" value="Hist_AcTrfase_B-typ_cat-su"/>
</dbReference>
<dbReference type="InterPro" id="IPR013523">
    <property type="entry name" value="Hist_AcTrfase_HAT1_C"/>
</dbReference>
<evidence type="ECO:0000256" key="2">
    <source>
        <dbReference type="ARBA" id="ARBA00010543"/>
    </source>
</evidence>
<dbReference type="GeneID" id="87818126"/>
<comment type="similarity">
    <text evidence="2 9">Belongs to the HAT1 family.</text>
</comment>
<keyword evidence="6 9" id="KW-0539">Nucleus</keyword>
<dbReference type="PIRSF" id="PIRSF038084">
    <property type="entry name" value="HAT-B_cat"/>
    <property type="match status" value="1"/>
</dbReference>
<dbReference type="Gene3D" id="3.40.630.30">
    <property type="match status" value="1"/>
</dbReference>
<dbReference type="InterPro" id="IPR037113">
    <property type="entry name" value="Hat1_N_sf"/>
</dbReference>